<evidence type="ECO:0000256" key="7">
    <source>
        <dbReference type="SAM" id="MobiDB-lite"/>
    </source>
</evidence>
<dbReference type="EMBL" id="WHVB01000001">
    <property type="protein sequence ID" value="KAF8487521.1"/>
    <property type="molecule type" value="Genomic_DNA"/>
</dbReference>
<keyword evidence="4" id="KW-0342">GTP-binding</keyword>
<dbReference type="GO" id="GO:0005737">
    <property type="term" value="C:cytoplasm"/>
    <property type="evidence" value="ECO:0007669"/>
    <property type="project" value="TreeGrafter"/>
</dbReference>
<evidence type="ECO:0000256" key="3">
    <source>
        <dbReference type="ARBA" id="ARBA00022842"/>
    </source>
</evidence>
<dbReference type="FunFam" id="3.40.50.300:FF:000692">
    <property type="entry name" value="Guanine nucleotide-binding protein subunit alpha"/>
    <property type="match status" value="1"/>
</dbReference>
<gene>
    <name evidence="8" type="ORF">DFH94DRAFT_688042</name>
</gene>
<keyword evidence="5" id="KW-0807">Transducer</keyword>
<dbReference type="Gene3D" id="3.40.50.300">
    <property type="entry name" value="P-loop containing nucleotide triphosphate hydrolases"/>
    <property type="match status" value="1"/>
</dbReference>
<dbReference type="PANTHER" id="PTHR10218">
    <property type="entry name" value="GTP-BINDING PROTEIN ALPHA SUBUNIT"/>
    <property type="match status" value="1"/>
</dbReference>
<dbReference type="InterPro" id="IPR027417">
    <property type="entry name" value="P-loop_NTPase"/>
</dbReference>
<dbReference type="InterPro" id="IPR011025">
    <property type="entry name" value="GproteinA_insert"/>
</dbReference>
<dbReference type="Proteomes" id="UP000759537">
    <property type="component" value="Unassembled WGS sequence"/>
</dbReference>
<name>A0A9P5TET1_9AGAM</name>
<keyword evidence="3 6" id="KW-0460">Magnesium</keyword>
<dbReference type="Gene3D" id="1.10.400.10">
    <property type="entry name" value="GI Alpha 1, domain 2-like"/>
    <property type="match status" value="1"/>
</dbReference>
<dbReference type="CDD" id="cd00066">
    <property type="entry name" value="G-alpha"/>
    <property type="match status" value="1"/>
</dbReference>
<accession>A0A9P5TET1</accession>
<dbReference type="Pfam" id="PF00503">
    <property type="entry name" value="G-alpha"/>
    <property type="match status" value="1"/>
</dbReference>
<dbReference type="AlphaFoldDB" id="A0A9P5TET1"/>
<evidence type="ECO:0000256" key="1">
    <source>
        <dbReference type="ARBA" id="ARBA00022723"/>
    </source>
</evidence>
<keyword evidence="9" id="KW-1185">Reference proteome</keyword>
<evidence type="ECO:0000313" key="8">
    <source>
        <dbReference type="EMBL" id="KAF8487521.1"/>
    </source>
</evidence>
<feature type="compositionally biased region" description="Basic and acidic residues" evidence="7">
    <location>
        <begin position="19"/>
        <end position="32"/>
    </location>
</feature>
<organism evidence="8 9">
    <name type="scientific">Russula ochroleuca</name>
    <dbReference type="NCBI Taxonomy" id="152965"/>
    <lineage>
        <taxon>Eukaryota</taxon>
        <taxon>Fungi</taxon>
        <taxon>Dikarya</taxon>
        <taxon>Basidiomycota</taxon>
        <taxon>Agaricomycotina</taxon>
        <taxon>Agaricomycetes</taxon>
        <taxon>Russulales</taxon>
        <taxon>Russulaceae</taxon>
        <taxon>Russula</taxon>
    </lineage>
</organism>
<dbReference type="PANTHER" id="PTHR10218:SF369">
    <property type="entry name" value="GUANINE NUCLEOTIDE-BINDING PROTEIN ALPHA-2 SUBUNIT"/>
    <property type="match status" value="1"/>
</dbReference>
<dbReference type="OrthoDB" id="5817230at2759"/>
<dbReference type="GO" id="GO:0005834">
    <property type="term" value="C:heterotrimeric G-protein complex"/>
    <property type="evidence" value="ECO:0007669"/>
    <property type="project" value="TreeGrafter"/>
</dbReference>
<protein>
    <submittedName>
        <fullName evidence="8">G-protein alpha subunit</fullName>
    </submittedName>
</protein>
<dbReference type="SUPFAM" id="SSF52540">
    <property type="entry name" value="P-loop containing nucleoside triphosphate hydrolases"/>
    <property type="match status" value="1"/>
</dbReference>
<keyword evidence="1 6" id="KW-0479">Metal-binding</keyword>
<reference evidence="8" key="1">
    <citation type="submission" date="2019-10" db="EMBL/GenBank/DDBJ databases">
        <authorList>
            <consortium name="DOE Joint Genome Institute"/>
            <person name="Kuo A."/>
            <person name="Miyauchi S."/>
            <person name="Kiss E."/>
            <person name="Drula E."/>
            <person name="Kohler A."/>
            <person name="Sanchez-Garcia M."/>
            <person name="Andreopoulos B."/>
            <person name="Barry K.W."/>
            <person name="Bonito G."/>
            <person name="Buee M."/>
            <person name="Carver A."/>
            <person name="Chen C."/>
            <person name="Cichocki N."/>
            <person name="Clum A."/>
            <person name="Culley D."/>
            <person name="Crous P.W."/>
            <person name="Fauchery L."/>
            <person name="Girlanda M."/>
            <person name="Hayes R."/>
            <person name="Keri Z."/>
            <person name="LaButti K."/>
            <person name="Lipzen A."/>
            <person name="Lombard V."/>
            <person name="Magnuson J."/>
            <person name="Maillard F."/>
            <person name="Morin E."/>
            <person name="Murat C."/>
            <person name="Nolan M."/>
            <person name="Ohm R."/>
            <person name="Pangilinan J."/>
            <person name="Pereira M."/>
            <person name="Perotto S."/>
            <person name="Peter M."/>
            <person name="Riley R."/>
            <person name="Sitrit Y."/>
            <person name="Stielow B."/>
            <person name="Szollosi G."/>
            <person name="Zifcakova L."/>
            <person name="Stursova M."/>
            <person name="Spatafora J.W."/>
            <person name="Tedersoo L."/>
            <person name="Vaario L.-M."/>
            <person name="Yamada A."/>
            <person name="Yan M."/>
            <person name="Wang P."/>
            <person name="Xu J."/>
            <person name="Bruns T."/>
            <person name="Baldrian P."/>
            <person name="Vilgalys R."/>
            <person name="Henrissat B."/>
            <person name="Grigoriev I.V."/>
            <person name="Hibbett D."/>
            <person name="Nagy L.G."/>
            <person name="Martin F.M."/>
        </authorList>
    </citation>
    <scope>NUCLEOTIDE SEQUENCE</scope>
    <source>
        <strain evidence="8">Prilba</strain>
    </source>
</reference>
<comment type="caution">
    <text evidence="8">The sequence shown here is derived from an EMBL/GenBank/DDBJ whole genome shotgun (WGS) entry which is preliminary data.</text>
</comment>
<dbReference type="GO" id="GO:0003924">
    <property type="term" value="F:GTPase activity"/>
    <property type="evidence" value="ECO:0007669"/>
    <property type="project" value="InterPro"/>
</dbReference>
<dbReference type="GO" id="GO:0001664">
    <property type="term" value="F:G protein-coupled receptor binding"/>
    <property type="evidence" value="ECO:0007669"/>
    <property type="project" value="TreeGrafter"/>
</dbReference>
<reference evidence="8" key="2">
    <citation type="journal article" date="2020" name="Nat. Commun.">
        <title>Large-scale genome sequencing of mycorrhizal fungi provides insights into the early evolution of symbiotic traits.</title>
        <authorList>
            <person name="Miyauchi S."/>
            <person name="Kiss E."/>
            <person name="Kuo A."/>
            <person name="Drula E."/>
            <person name="Kohler A."/>
            <person name="Sanchez-Garcia M."/>
            <person name="Morin E."/>
            <person name="Andreopoulos B."/>
            <person name="Barry K.W."/>
            <person name="Bonito G."/>
            <person name="Buee M."/>
            <person name="Carver A."/>
            <person name="Chen C."/>
            <person name="Cichocki N."/>
            <person name="Clum A."/>
            <person name="Culley D."/>
            <person name="Crous P.W."/>
            <person name="Fauchery L."/>
            <person name="Girlanda M."/>
            <person name="Hayes R.D."/>
            <person name="Keri Z."/>
            <person name="LaButti K."/>
            <person name="Lipzen A."/>
            <person name="Lombard V."/>
            <person name="Magnuson J."/>
            <person name="Maillard F."/>
            <person name="Murat C."/>
            <person name="Nolan M."/>
            <person name="Ohm R.A."/>
            <person name="Pangilinan J."/>
            <person name="Pereira M.F."/>
            <person name="Perotto S."/>
            <person name="Peter M."/>
            <person name="Pfister S."/>
            <person name="Riley R."/>
            <person name="Sitrit Y."/>
            <person name="Stielow J.B."/>
            <person name="Szollosi G."/>
            <person name="Zifcakova L."/>
            <person name="Stursova M."/>
            <person name="Spatafora J.W."/>
            <person name="Tedersoo L."/>
            <person name="Vaario L.M."/>
            <person name="Yamada A."/>
            <person name="Yan M."/>
            <person name="Wang P."/>
            <person name="Xu J."/>
            <person name="Bruns T."/>
            <person name="Baldrian P."/>
            <person name="Vilgalys R."/>
            <person name="Dunand C."/>
            <person name="Henrissat B."/>
            <person name="Grigoriev I.V."/>
            <person name="Hibbett D."/>
            <person name="Nagy L.G."/>
            <person name="Martin F.M."/>
        </authorList>
    </citation>
    <scope>NUCLEOTIDE SEQUENCE</scope>
    <source>
        <strain evidence="8">Prilba</strain>
    </source>
</reference>
<dbReference type="GO" id="GO:0005525">
    <property type="term" value="F:GTP binding"/>
    <property type="evidence" value="ECO:0007669"/>
    <property type="project" value="UniProtKB-KW"/>
</dbReference>
<evidence type="ECO:0000313" key="9">
    <source>
        <dbReference type="Proteomes" id="UP000759537"/>
    </source>
</evidence>
<keyword evidence="2" id="KW-0547">Nucleotide-binding</keyword>
<dbReference type="GO" id="GO:0031683">
    <property type="term" value="F:G-protein beta/gamma-subunit complex binding"/>
    <property type="evidence" value="ECO:0007669"/>
    <property type="project" value="InterPro"/>
</dbReference>
<proteinExistence type="predicted"/>
<evidence type="ECO:0000256" key="5">
    <source>
        <dbReference type="ARBA" id="ARBA00023224"/>
    </source>
</evidence>
<feature type="region of interest" description="Disordered" evidence="7">
    <location>
        <begin position="1"/>
        <end position="32"/>
    </location>
</feature>
<evidence type="ECO:0000256" key="4">
    <source>
        <dbReference type="ARBA" id="ARBA00023134"/>
    </source>
</evidence>
<dbReference type="InterPro" id="IPR001019">
    <property type="entry name" value="Gprotein_alpha_su"/>
</dbReference>
<dbReference type="GO" id="GO:0007189">
    <property type="term" value="P:adenylate cyclase-activating G protein-coupled receptor signaling pathway"/>
    <property type="evidence" value="ECO:0007669"/>
    <property type="project" value="TreeGrafter"/>
</dbReference>
<evidence type="ECO:0000256" key="6">
    <source>
        <dbReference type="PIRSR" id="PIRSR601019-2"/>
    </source>
</evidence>
<sequence length="370" mass="42901">MSNATAIRMGHFTSKKRRRAEEQAKEQAKARSDEIDFHLKEEAKSFKQQCDVLLISIPESEATAFAFVKQMRIAFGAYTREELADFRPFIRKILLQNSRSIVMVLRSRNLAPTRRSNKANCEYIMKHRIDTDSPEFSFMPKFGRAVQNLWAEEIIPVLLDHPSRLPVDDNVAYFFAEAQRIVAEEYVPSIEDILHASEKGIMQTPFKMDQLSIRVLQVYGQECKPKRWIRLFEGVTSIMFYASLSDYDKRVVRWNNKGTRLEESLAIFGAVVNSGWFLQTSVILFLTDVAEFSAKLQEVPLARYFPEYMGGTDVHRGTEYITGRFKRLNRARLNLFTHITEISNGNNIRLLFSVVRDRLLRNEFADSDIM</sequence>
<evidence type="ECO:0000256" key="2">
    <source>
        <dbReference type="ARBA" id="ARBA00022741"/>
    </source>
</evidence>
<dbReference type="PROSITE" id="PS51882">
    <property type="entry name" value="G_ALPHA"/>
    <property type="match status" value="1"/>
</dbReference>
<dbReference type="SMART" id="SM00275">
    <property type="entry name" value="G_alpha"/>
    <property type="match status" value="1"/>
</dbReference>
<feature type="binding site" evidence="6">
    <location>
        <position position="63"/>
    </location>
    <ligand>
        <name>Mg(2+)</name>
        <dbReference type="ChEBI" id="CHEBI:18420"/>
    </ligand>
</feature>
<dbReference type="SUPFAM" id="SSF47895">
    <property type="entry name" value="Transducin (alpha subunit), insertion domain"/>
    <property type="match status" value="1"/>
</dbReference>
<dbReference type="GO" id="GO:0046872">
    <property type="term" value="F:metal ion binding"/>
    <property type="evidence" value="ECO:0007669"/>
    <property type="project" value="UniProtKB-KW"/>
</dbReference>